<evidence type="ECO:0000256" key="8">
    <source>
        <dbReference type="RuleBase" id="RU000363"/>
    </source>
</evidence>
<protein>
    <recommendedName>
        <fullName evidence="12">Very-long-chain 3-oxoacyl-CoA reductase</fullName>
    </recommendedName>
</protein>
<evidence type="ECO:0000256" key="3">
    <source>
        <dbReference type="ARBA" id="ARBA00022832"/>
    </source>
</evidence>
<dbReference type="Proteomes" id="UP001212841">
    <property type="component" value="Unassembled WGS sequence"/>
</dbReference>
<keyword evidence="4" id="KW-0521">NADP</keyword>
<dbReference type="PRINTS" id="PR00080">
    <property type="entry name" value="SDRFAMILY"/>
</dbReference>
<feature type="transmembrane region" description="Helical" evidence="9">
    <location>
        <begin position="48"/>
        <end position="75"/>
    </location>
</feature>
<evidence type="ECO:0000256" key="6">
    <source>
        <dbReference type="ARBA" id="ARBA00023098"/>
    </source>
</evidence>
<comment type="pathway">
    <text evidence="1">Lipid metabolism; fatty acid biosynthesis.</text>
</comment>
<keyword evidence="11" id="KW-1185">Reference proteome</keyword>
<dbReference type="EMBL" id="JADGJD010000202">
    <property type="protein sequence ID" value="KAJ3053508.1"/>
    <property type="molecule type" value="Genomic_DNA"/>
</dbReference>
<evidence type="ECO:0000313" key="11">
    <source>
        <dbReference type="Proteomes" id="UP001212841"/>
    </source>
</evidence>
<dbReference type="InterPro" id="IPR036291">
    <property type="entry name" value="NAD(P)-bd_dom_sf"/>
</dbReference>
<dbReference type="GO" id="GO:0016491">
    <property type="term" value="F:oxidoreductase activity"/>
    <property type="evidence" value="ECO:0007669"/>
    <property type="project" value="UniProtKB-KW"/>
</dbReference>
<name>A0AAD5SF28_9FUNG</name>
<dbReference type="Gene3D" id="3.40.50.720">
    <property type="entry name" value="NAD(P)-binding Rossmann-like Domain"/>
    <property type="match status" value="1"/>
</dbReference>
<dbReference type="CDD" id="cd05356">
    <property type="entry name" value="17beta-HSD1_like_SDR_c"/>
    <property type="match status" value="1"/>
</dbReference>
<dbReference type="PANTHER" id="PTHR43086">
    <property type="entry name" value="VERY-LONG-CHAIN 3-OXOOACYL-COA REDUCTASE"/>
    <property type="match status" value="1"/>
</dbReference>
<sequence>MSSTVSAILSATPTPERVINGLNWTFDDLYNILPQWVKDWILNKQLGVFNFATVSLIVGGIVVLKFLASVIALLYTMFLTSKTNYITKYKAGYGAWAVVTGASQGIGREFALQLAEKKFNIFLLARNKEKLDELARDIQQAYNVEVIVHPFDFAEADDEDWDKLEDTLLANDREITILVNNVGINQPYPNPFAEEDPDLLTSIVTVNCTAQVRITRIIFPEMVRRHKGLILNVGSVAGLFPNAFLAVYSGTKAFLRNWSRALALEGEAMGVEVQHVKTYYVSTAMSKMKPTSLAPTPEAYVRKVLATGGAFEDDAPYPQHMAFTWAIDNILPEGALMQKAYELNIGIRQRALARKKRLEEAEATAAKKE</sequence>
<evidence type="ECO:0000256" key="5">
    <source>
        <dbReference type="ARBA" id="ARBA00023002"/>
    </source>
</evidence>
<dbReference type="Pfam" id="PF00106">
    <property type="entry name" value="adh_short"/>
    <property type="match status" value="1"/>
</dbReference>
<evidence type="ECO:0008006" key="12">
    <source>
        <dbReference type="Google" id="ProtNLM"/>
    </source>
</evidence>
<dbReference type="PRINTS" id="PR00081">
    <property type="entry name" value="GDHRDH"/>
</dbReference>
<gene>
    <name evidence="10" type="ORF">HK097_004149</name>
</gene>
<keyword evidence="2" id="KW-0444">Lipid biosynthesis</keyword>
<evidence type="ECO:0000256" key="7">
    <source>
        <dbReference type="ARBA" id="ARBA00023160"/>
    </source>
</evidence>
<organism evidence="10 11">
    <name type="scientific">Rhizophlyctis rosea</name>
    <dbReference type="NCBI Taxonomy" id="64517"/>
    <lineage>
        <taxon>Eukaryota</taxon>
        <taxon>Fungi</taxon>
        <taxon>Fungi incertae sedis</taxon>
        <taxon>Chytridiomycota</taxon>
        <taxon>Chytridiomycota incertae sedis</taxon>
        <taxon>Chytridiomycetes</taxon>
        <taxon>Rhizophlyctidales</taxon>
        <taxon>Rhizophlyctidaceae</taxon>
        <taxon>Rhizophlyctis</taxon>
    </lineage>
</organism>
<reference evidence="10" key="1">
    <citation type="submission" date="2020-05" db="EMBL/GenBank/DDBJ databases">
        <title>Phylogenomic resolution of chytrid fungi.</title>
        <authorList>
            <person name="Stajich J.E."/>
            <person name="Amses K."/>
            <person name="Simmons R."/>
            <person name="Seto K."/>
            <person name="Myers J."/>
            <person name="Bonds A."/>
            <person name="Quandt C.A."/>
            <person name="Barry K."/>
            <person name="Liu P."/>
            <person name="Grigoriev I."/>
            <person name="Longcore J.E."/>
            <person name="James T.Y."/>
        </authorList>
    </citation>
    <scope>NUCLEOTIDE SEQUENCE</scope>
    <source>
        <strain evidence="10">JEL0318</strain>
    </source>
</reference>
<dbReference type="GO" id="GO:0030497">
    <property type="term" value="P:fatty acid elongation"/>
    <property type="evidence" value="ECO:0007669"/>
    <property type="project" value="TreeGrafter"/>
</dbReference>
<keyword evidence="9" id="KW-0812">Transmembrane</keyword>
<dbReference type="InterPro" id="IPR020904">
    <property type="entry name" value="Sc_DH/Rdtase_CS"/>
</dbReference>
<comment type="caution">
    <text evidence="10">The sequence shown here is derived from an EMBL/GenBank/DDBJ whole genome shotgun (WGS) entry which is preliminary data.</text>
</comment>
<evidence type="ECO:0000256" key="4">
    <source>
        <dbReference type="ARBA" id="ARBA00022857"/>
    </source>
</evidence>
<dbReference type="PIRSF" id="PIRSF000126">
    <property type="entry name" value="11-beta-HSD1"/>
    <property type="match status" value="1"/>
</dbReference>
<keyword evidence="9" id="KW-1133">Transmembrane helix</keyword>
<evidence type="ECO:0000256" key="2">
    <source>
        <dbReference type="ARBA" id="ARBA00022516"/>
    </source>
</evidence>
<dbReference type="SUPFAM" id="SSF51735">
    <property type="entry name" value="NAD(P)-binding Rossmann-fold domains"/>
    <property type="match status" value="1"/>
</dbReference>
<keyword evidence="6" id="KW-0443">Lipid metabolism</keyword>
<evidence type="ECO:0000313" key="10">
    <source>
        <dbReference type="EMBL" id="KAJ3053508.1"/>
    </source>
</evidence>
<keyword evidence="5" id="KW-0560">Oxidoreductase</keyword>
<dbReference type="GO" id="GO:0005783">
    <property type="term" value="C:endoplasmic reticulum"/>
    <property type="evidence" value="ECO:0007669"/>
    <property type="project" value="TreeGrafter"/>
</dbReference>
<keyword evidence="7" id="KW-0275">Fatty acid biosynthesis</keyword>
<dbReference type="AlphaFoldDB" id="A0AAD5SF28"/>
<proteinExistence type="inferred from homology"/>
<evidence type="ECO:0000256" key="1">
    <source>
        <dbReference type="ARBA" id="ARBA00005194"/>
    </source>
</evidence>
<keyword evidence="3" id="KW-0276">Fatty acid metabolism</keyword>
<dbReference type="PROSITE" id="PS00061">
    <property type="entry name" value="ADH_SHORT"/>
    <property type="match status" value="1"/>
</dbReference>
<feature type="transmembrane region" description="Helical" evidence="9">
    <location>
        <begin position="229"/>
        <end position="248"/>
    </location>
</feature>
<comment type="similarity">
    <text evidence="8">Belongs to the short-chain dehydrogenases/reductases (SDR) family.</text>
</comment>
<evidence type="ECO:0000256" key="9">
    <source>
        <dbReference type="SAM" id="Phobius"/>
    </source>
</evidence>
<keyword evidence="9" id="KW-0472">Membrane</keyword>
<dbReference type="InterPro" id="IPR002347">
    <property type="entry name" value="SDR_fam"/>
</dbReference>
<accession>A0AAD5SF28</accession>
<dbReference type="PANTHER" id="PTHR43086:SF2">
    <property type="entry name" value="HYDROXYSTEROID DEHYDROGENASE-LIKE PROTEIN 1"/>
    <property type="match status" value="1"/>
</dbReference>